<feature type="chain" id="PRO_5033011165" evidence="1">
    <location>
        <begin position="23"/>
        <end position="101"/>
    </location>
</feature>
<accession>A0A848LJ37</accession>
<protein>
    <submittedName>
        <fullName evidence="2">Uncharacterized protein</fullName>
    </submittedName>
</protein>
<dbReference type="EMBL" id="JABBJJ010000108">
    <property type="protein sequence ID" value="NMO17730.1"/>
    <property type="molecule type" value="Genomic_DNA"/>
</dbReference>
<keyword evidence="3" id="KW-1185">Reference proteome</keyword>
<organism evidence="2 3">
    <name type="scientific">Pyxidicoccus fallax</name>
    <dbReference type="NCBI Taxonomy" id="394095"/>
    <lineage>
        <taxon>Bacteria</taxon>
        <taxon>Pseudomonadati</taxon>
        <taxon>Myxococcota</taxon>
        <taxon>Myxococcia</taxon>
        <taxon>Myxococcales</taxon>
        <taxon>Cystobacterineae</taxon>
        <taxon>Myxococcaceae</taxon>
        <taxon>Pyxidicoccus</taxon>
    </lineage>
</organism>
<evidence type="ECO:0000313" key="2">
    <source>
        <dbReference type="EMBL" id="NMO17730.1"/>
    </source>
</evidence>
<proteinExistence type="predicted"/>
<feature type="signal peptide" evidence="1">
    <location>
        <begin position="1"/>
        <end position="22"/>
    </location>
</feature>
<dbReference type="AlphaFoldDB" id="A0A848LJ37"/>
<evidence type="ECO:0000256" key="1">
    <source>
        <dbReference type="SAM" id="SignalP"/>
    </source>
</evidence>
<keyword evidence="1" id="KW-0732">Signal</keyword>
<dbReference type="RefSeq" id="WP_169347009.1">
    <property type="nucleotide sequence ID" value="NZ_JABBJJ010000108.1"/>
</dbReference>
<evidence type="ECO:0000313" key="3">
    <source>
        <dbReference type="Proteomes" id="UP000518300"/>
    </source>
</evidence>
<gene>
    <name evidence="2" type="ORF">HG543_23145</name>
</gene>
<comment type="caution">
    <text evidence="2">The sequence shown here is derived from an EMBL/GenBank/DDBJ whole genome shotgun (WGS) entry which is preliminary data.</text>
</comment>
<reference evidence="2 3" key="1">
    <citation type="submission" date="2020-04" db="EMBL/GenBank/DDBJ databases">
        <title>Draft genome of Pyxidicoccus fallax type strain.</title>
        <authorList>
            <person name="Whitworth D.E."/>
        </authorList>
    </citation>
    <scope>NUCLEOTIDE SEQUENCE [LARGE SCALE GENOMIC DNA]</scope>
    <source>
        <strain evidence="2 3">DSM 14698</strain>
    </source>
</reference>
<name>A0A848LJ37_9BACT</name>
<sequence>MKLFSNPLLAAVLTLAPLSALALPPDCDVRCSETISCSTICALPWAFEVITCGEWVDWDPSASCAPSIGSTLEESAAVTQDSADGTEWVCREPVRSQSVEG</sequence>
<dbReference type="Proteomes" id="UP000518300">
    <property type="component" value="Unassembled WGS sequence"/>
</dbReference>